<evidence type="ECO:0000313" key="3">
    <source>
        <dbReference type="EMBL" id="MBX19619.1"/>
    </source>
</evidence>
<feature type="compositionally biased region" description="Polar residues" evidence="1">
    <location>
        <begin position="36"/>
        <end position="45"/>
    </location>
</feature>
<evidence type="ECO:0000256" key="2">
    <source>
        <dbReference type="SAM" id="SignalP"/>
    </source>
</evidence>
<proteinExistence type="predicted"/>
<feature type="region of interest" description="Disordered" evidence="1">
    <location>
        <begin position="27"/>
        <end position="48"/>
    </location>
</feature>
<sequence>MTQGRRMFTISLATSIPSFTAVTTAASAAQSMQSTDNHNSSYNHEPSSHRHKGNYIICVHSRVLSNPQVYNNQLYNCLPPARV</sequence>
<reference evidence="3" key="1">
    <citation type="submission" date="2018-02" db="EMBL/GenBank/DDBJ databases">
        <title>Rhizophora mucronata_Transcriptome.</title>
        <authorList>
            <person name="Meera S.P."/>
            <person name="Sreeshan A."/>
            <person name="Augustine A."/>
        </authorList>
    </citation>
    <scope>NUCLEOTIDE SEQUENCE</scope>
    <source>
        <tissue evidence="3">Leaf</tissue>
    </source>
</reference>
<keyword evidence="2" id="KW-0732">Signal</keyword>
<dbReference type="EMBL" id="GGEC01039135">
    <property type="protein sequence ID" value="MBX19619.1"/>
    <property type="molecule type" value="Transcribed_RNA"/>
</dbReference>
<organism evidence="3">
    <name type="scientific">Rhizophora mucronata</name>
    <name type="common">Asiatic mangrove</name>
    <dbReference type="NCBI Taxonomy" id="61149"/>
    <lineage>
        <taxon>Eukaryota</taxon>
        <taxon>Viridiplantae</taxon>
        <taxon>Streptophyta</taxon>
        <taxon>Embryophyta</taxon>
        <taxon>Tracheophyta</taxon>
        <taxon>Spermatophyta</taxon>
        <taxon>Magnoliopsida</taxon>
        <taxon>eudicotyledons</taxon>
        <taxon>Gunneridae</taxon>
        <taxon>Pentapetalae</taxon>
        <taxon>rosids</taxon>
        <taxon>fabids</taxon>
        <taxon>Malpighiales</taxon>
        <taxon>Rhizophoraceae</taxon>
        <taxon>Rhizophora</taxon>
    </lineage>
</organism>
<evidence type="ECO:0000256" key="1">
    <source>
        <dbReference type="SAM" id="MobiDB-lite"/>
    </source>
</evidence>
<accession>A0A2P2LNT9</accession>
<feature type="signal peptide" evidence="2">
    <location>
        <begin position="1"/>
        <end position="25"/>
    </location>
</feature>
<protein>
    <submittedName>
        <fullName evidence="3">Uncharacterized protein LOC8258818 isoform X2</fullName>
    </submittedName>
</protein>
<feature type="chain" id="PRO_5015165068" evidence="2">
    <location>
        <begin position="26"/>
        <end position="83"/>
    </location>
</feature>
<dbReference type="AlphaFoldDB" id="A0A2P2LNT9"/>
<name>A0A2P2LNT9_RHIMU</name>